<evidence type="ECO:0000256" key="1">
    <source>
        <dbReference type="SAM" id="SignalP"/>
    </source>
</evidence>
<accession>A0A545TH73</accession>
<dbReference type="OrthoDB" id="7000272at2"/>
<dbReference type="AlphaFoldDB" id="A0A545TH73"/>
<name>A0A545TH73_9GAMM</name>
<dbReference type="EMBL" id="VIKR01000001">
    <property type="protein sequence ID" value="TQV76584.1"/>
    <property type="molecule type" value="Genomic_DNA"/>
</dbReference>
<sequence>MIRKGLDIMYKPKLAGVALAVAVALSAAQPAQAVDINTDNWSGSWDTTISFGATWRVEDRDESRIGHSNLAGLGPGGLAAIPGSNTVLTGGWSNNGDAGNLNFDQGEMVSRAIKYTTELGLEHTSGFGFFIRSTGFYDFELHDRPSQRVKPITEAALDEQGQQNELLDAYVYFDVPVGDSSLQARLGSQVISWGESTLIQHGLSEINAVDVTKLRIPGSEIKEALIPVNTVWASVDLTDTISLEAFAQTEWEHFRTDEPGTYFASTDFAGETGTDIHLGFGQFGEGTPGTVARRLADRDAKDDGQFGIKLGWLAEDWNYTEFGFYYVNYHNKRPVISTLAHNGVEVQGYFEYLEDIEMYALSFNTSSDLGFSLAGEVTYRIDEPLQIDDVELLFAALEPVGSIPSGTSQIPAGAGLGDEISGYRLFDTTQAQLTMTAFAGPTWGADQLVILAEVGANWITDLPSEDELRFEAPGTSRSGNPDRQTTLPDGTVVEGSGFIVPGSPCSVGGAPVACEGVTPNDFASDFSWGYRLVARFDYSDVFAGWNMSPRIVFSHDVDGTTPAPIGNFVEGRKAVTLGVSMDLQSRWKADIGYSAFSGAGKANALGDKDFIAANVSFSF</sequence>
<keyword evidence="3" id="KW-1185">Reference proteome</keyword>
<keyword evidence="1" id="KW-0732">Signal</keyword>
<dbReference type="Pfam" id="PF06980">
    <property type="entry name" value="DUF1302"/>
    <property type="match status" value="1"/>
</dbReference>
<organism evidence="2 3">
    <name type="scientific">Aliikangiella marina</name>
    <dbReference type="NCBI Taxonomy" id="1712262"/>
    <lineage>
        <taxon>Bacteria</taxon>
        <taxon>Pseudomonadati</taxon>
        <taxon>Pseudomonadota</taxon>
        <taxon>Gammaproteobacteria</taxon>
        <taxon>Oceanospirillales</taxon>
        <taxon>Pleioneaceae</taxon>
        <taxon>Aliikangiella</taxon>
    </lineage>
</organism>
<dbReference type="InterPro" id="IPR010727">
    <property type="entry name" value="DUF1302"/>
</dbReference>
<reference evidence="2 3" key="1">
    <citation type="submission" date="2019-06" db="EMBL/GenBank/DDBJ databases">
        <title>Draft genome of Aliikangiella marina GYP-15.</title>
        <authorList>
            <person name="Wang G."/>
        </authorList>
    </citation>
    <scope>NUCLEOTIDE SEQUENCE [LARGE SCALE GENOMIC DNA]</scope>
    <source>
        <strain evidence="2 3">GYP-15</strain>
    </source>
</reference>
<feature type="chain" id="PRO_5022065590" evidence="1">
    <location>
        <begin position="34"/>
        <end position="619"/>
    </location>
</feature>
<dbReference type="Proteomes" id="UP000317839">
    <property type="component" value="Unassembled WGS sequence"/>
</dbReference>
<comment type="caution">
    <text evidence="2">The sequence shown here is derived from an EMBL/GenBank/DDBJ whole genome shotgun (WGS) entry which is preliminary data.</text>
</comment>
<protein>
    <submittedName>
        <fullName evidence="2">DUF1302 domain-containing protein</fullName>
    </submittedName>
</protein>
<gene>
    <name evidence="2" type="ORF">FLL45_01095</name>
</gene>
<evidence type="ECO:0000313" key="3">
    <source>
        <dbReference type="Proteomes" id="UP000317839"/>
    </source>
</evidence>
<feature type="signal peptide" evidence="1">
    <location>
        <begin position="1"/>
        <end position="33"/>
    </location>
</feature>
<proteinExistence type="predicted"/>
<evidence type="ECO:0000313" key="2">
    <source>
        <dbReference type="EMBL" id="TQV76584.1"/>
    </source>
</evidence>